<organism evidence="4 5">
    <name type="scientific">Corynebacterium aquilae DSM 44791</name>
    <dbReference type="NCBI Taxonomy" id="1431546"/>
    <lineage>
        <taxon>Bacteria</taxon>
        <taxon>Bacillati</taxon>
        <taxon>Actinomycetota</taxon>
        <taxon>Actinomycetes</taxon>
        <taxon>Mycobacteriales</taxon>
        <taxon>Corynebacteriaceae</taxon>
        <taxon>Corynebacterium</taxon>
    </lineage>
</organism>
<accession>A0A1L7CIK4</accession>
<dbReference type="EMBL" id="CP009245">
    <property type="protein sequence ID" value="APT85692.1"/>
    <property type="molecule type" value="Genomic_DNA"/>
</dbReference>
<dbReference type="OrthoDB" id="4774058at2"/>
<sequence>MNVGRVFSPTVRRATAASLVVAGCALGACSAQPDDTAASPTGPELASTTPPAAEQPAADEGLPFDTLPMIPAGREDFTDCPYLDTTFVADTNGQKVTGQGIDTRFDTPACVFWSYPEEPQLTVLVRHMHTPQQAKEVVDWAAPVDATSPASEPQGWDGGRGSLGPESSVYAVFKDTVAVVVFSNQQQSIKPQLVAEKAIENLGL</sequence>
<dbReference type="Pfam" id="PF09449">
    <property type="entry name" value="DUF2020"/>
    <property type="match status" value="1"/>
</dbReference>
<feature type="region of interest" description="Disordered" evidence="1">
    <location>
        <begin position="32"/>
        <end position="63"/>
    </location>
</feature>
<keyword evidence="5" id="KW-1185">Reference proteome</keyword>
<dbReference type="Proteomes" id="UP000185478">
    <property type="component" value="Chromosome"/>
</dbReference>
<dbReference type="STRING" id="1431546.CAQU_12320"/>
<dbReference type="RefSeq" id="WP_075728748.1">
    <property type="nucleotide sequence ID" value="NZ_CP009245.1"/>
</dbReference>
<dbReference type="KEGG" id="caqu:CAQU_12320"/>
<dbReference type="SUPFAM" id="SSF55724">
    <property type="entry name" value="Mog1p/PsbP-like"/>
    <property type="match status" value="1"/>
</dbReference>
<proteinExistence type="predicted"/>
<feature type="domain" description="DUF2020" evidence="3">
    <location>
        <begin position="62"/>
        <end position="204"/>
    </location>
</feature>
<dbReference type="PROSITE" id="PS51257">
    <property type="entry name" value="PROKAR_LIPOPROTEIN"/>
    <property type="match status" value="1"/>
</dbReference>
<dbReference type="Gene3D" id="3.40.1000.10">
    <property type="entry name" value="Mog1/PsbP, alpha/beta/alpha sandwich"/>
    <property type="match status" value="1"/>
</dbReference>
<evidence type="ECO:0000256" key="1">
    <source>
        <dbReference type="SAM" id="MobiDB-lite"/>
    </source>
</evidence>
<feature type="chain" id="PRO_5039251416" description="DUF2020 domain-containing protein" evidence="2">
    <location>
        <begin position="34"/>
        <end position="204"/>
    </location>
</feature>
<evidence type="ECO:0000313" key="5">
    <source>
        <dbReference type="Proteomes" id="UP000185478"/>
    </source>
</evidence>
<name>A0A1L7CIK4_9CORY</name>
<dbReference type="InterPro" id="IPR016123">
    <property type="entry name" value="Mog1/PsbP_a/b/a-sand"/>
</dbReference>
<protein>
    <recommendedName>
        <fullName evidence="3">DUF2020 domain-containing protein</fullName>
    </recommendedName>
</protein>
<dbReference type="InterPro" id="IPR018567">
    <property type="entry name" value="DUF2020"/>
</dbReference>
<dbReference type="AlphaFoldDB" id="A0A1L7CIK4"/>
<reference evidence="4 5" key="1">
    <citation type="submission" date="2014-08" db="EMBL/GenBank/DDBJ databases">
        <title>Complete genome sequence of Corynebacterium aquilae S-613T(T) (=DSM 44791(T)), isolated from the choana of a healthy golden eagle.</title>
        <authorList>
            <person name="Ruckert C."/>
            <person name="Albersmeier A."/>
            <person name="Winkler A."/>
            <person name="Kalinowski J."/>
        </authorList>
    </citation>
    <scope>NUCLEOTIDE SEQUENCE [LARGE SCALE GENOMIC DNA]</scope>
    <source>
        <strain evidence="4 5">S-613</strain>
    </source>
</reference>
<evidence type="ECO:0000256" key="2">
    <source>
        <dbReference type="SAM" id="SignalP"/>
    </source>
</evidence>
<feature type="signal peptide" evidence="2">
    <location>
        <begin position="1"/>
        <end position="33"/>
    </location>
</feature>
<gene>
    <name evidence="4" type="ORF">CAQU_12320</name>
</gene>
<keyword evidence="2" id="KW-0732">Signal</keyword>
<evidence type="ECO:0000259" key="3">
    <source>
        <dbReference type="Pfam" id="PF09449"/>
    </source>
</evidence>
<evidence type="ECO:0000313" key="4">
    <source>
        <dbReference type="EMBL" id="APT85692.1"/>
    </source>
</evidence>